<comment type="caution">
    <text evidence="3">The sequence shown here is derived from an EMBL/GenBank/DDBJ whole genome shotgun (WGS) entry which is preliminary data.</text>
</comment>
<feature type="transmembrane region" description="Helical" evidence="1">
    <location>
        <begin position="154"/>
        <end position="171"/>
    </location>
</feature>
<keyword evidence="1" id="KW-1133">Transmembrane helix</keyword>
<accession>A0A2N6CX80</accession>
<feature type="transmembrane region" description="Helical" evidence="1">
    <location>
        <begin position="201"/>
        <end position="220"/>
    </location>
</feature>
<dbReference type="STRING" id="1111735.GCA_000428045_01823"/>
<evidence type="ECO:0000256" key="1">
    <source>
        <dbReference type="SAM" id="Phobius"/>
    </source>
</evidence>
<evidence type="ECO:0000259" key="2">
    <source>
        <dbReference type="Pfam" id="PF02517"/>
    </source>
</evidence>
<gene>
    <name evidence="3" type="ORF">C0630_07685</name>
</gene>
<organism evidence="3 4">
    <name type="scientific">Sedimenticola selenatireducens</name>
    <dbReference type="NCBI Taxonomy" id="191960"/>
    <lineage>
        <taxon>Bacteria</taxon>
        <taxon>Pseudomonadati</taxon>
        <taxon>Pseudomonadota</taxon>
        <taxon>Gammaproteobacteria</taxon>
        <taxon>Chromatiales</taxon>
        <taxon>Sedimenticolaceae</taxon>
        <taxon>Sedimenticola</taxon>
    </lineage>
</organism>
<keyword evidence="1" id="KW-0812">Transmembrane</keyword>
<evidence type="ECO:0000313" key="4">
    <source>
        <dbReference type="Proteomes" id="UP000235015"/>
    </source>
</evidence>
<dbReference type="EMBL" id="PKUN01000009">
    <property type="protein sequence ID" value="PLX61893.1"/>
    <property type="molecule type" value="Genomic_DNA"/>
</dbReference>
<keyword evidence="1" id="KW-0472">Membrane</keyword>
<feature type="transmembrane region" description="Helical" evidence="1">
    <location>
        <begin position="227"/>
        <end position="245"/>
    </location>
</feature>
<dbReference type="Pfam" id="PF02517">
    <property type="entry name" value="Rce1-like"/>
    <property type="match status" value="1"/>
</dbReference>
<dbReference type="GO" id="GO:0080120">
    <property type="term" value="P:CAAX-box protein maturation"/>
    <property type="evidence" value="ECO:0007669"/>
    <property type="project" value="UniProtKB-ARBA"/>
</dbReference>
<evidence type="ECO:0000313" key="3">
    <source>
        <dbReference type="EMBL" id="PLX61893.1"/>
    </source>
</evidence>
<proteinExistence type="predicted"/>
<dbReference type="GO" id="GO:0004175">
    <property type="term" value="F:endopeptidase activity"/>
    <property type="evidence" value="ECO:0007669"/>
    <property type="project" value="UniProtKB-ARBA"/>
</dbReference>
<feature type="transmembrane region" description="Helical" evidence="1">
    <location>
        <begin position="82"/>
        <end position="102"/>
    </location>
</feature>
<dbReference type="InterPro" id="IPR003675">
    <property type="entry name" value="Rce1/LyrA-like_dom"/>
</dbReference>
<feature type="transmembrane region" description="Helical" evidence="1">
    <location>
        <begin position="43"/>
        <end position="61"/>
    </location>
</feature>
<sequence>MRAFAYFVLLLLVSLFLSALINYPLYNLLQESMSNGPHKLINTVAKLIAIPGFILIIRHFAIDNRIGLGYGLAKSEFLRDLLRGWLSGLLILMLLSAALILFGVRSVSIPAEAWLPLLLKTTLVALIGGLLIGFIEETFFRGGLFGAIRRDHGFAVTLLLSSLFYAGLHFIKPLPVSGDAAGAWYSGLLILSGAFVQFTEWQIVDSFIALFGLGAFFAVVRERTGNIAYCIGAHAGFVFVIKIVRKFTDLNPDSTFNFMVGNYDGMIGYLSAAGLLIHTLIVYRFWRRPHAGRTVTQ</sequence>
<reference evidence="3 4" key="1">
    <citation type="submission" date="2017-11" db="EMBL/GenBank/DDBJ databases">
        <title>Genome-resolved metagenomics identifies genetic mobility, metabolic interactions, and unexpected diversity in perchlorate-reducing communities.</title>
        <authorList>
            <person name="Barnum T.P."/>
            <person name="Figueroa I.A."/>
            <person name="Carlstrom C.I."/>
            <person name="Lucas L.N."/>
            <person name="Engelbrektson A.L."/>
            <person name="Coates J.D."/>
        </authorList>
    </citation>
    <scope>NUCLEOTIDE SEQUENCE [LARGE SCALE GENOMIC DNA]</scope>
    <source>
        <strain evidence="3">BM301</strain>
    </source>
</reference>
<protein>
    <submittedName>
        <fullName evidence="3">CPBP family intramembrane metalloprotease domain-containing protein</fullName>
    </submittedName>
</protein>
<dbReference type="GO" id="GO:0006508">
    <property type="term" value="P:proteolysis"/>
    <property type="evidence" value="ECO:0007669"/>
    <property type="project" value="UniProtKB-KW"/>
</dbReference>
<keyword evidence="3" id="KW-0378">Hydrolase</keyword>
<dbReference type="Proteomes" id="UP000235015">
    <property type="component" value="Unassembled WGS sequence"/>
</dbReference>
<name>A0A2N6CX80_9GAMM</name>
<feature type="transmembrane region" description="Helical" evidence="1">
    <location>
        <begin position="265"/>
        <end position="286"/>
    </location>
</feature>
<keyword evidence="3" id="KW-0482">Metalloprotease</keyword>
<dbReference type="GO" id="GO:0008237">
    <property type="term" value="F:metallopeptidase activity"/>
    <property type="evidence" value="ECO:0007669"/>
    <property type="project" value="UniProtKB-KW"/>
</dbReference>
<feature type="transmembrane region" description="Helical" evidence="1">
    <location>
        <begin position="114"/>
        <end position="134"/>
    </location>
</feature>
<dbReference type="AlphaFoldDB" id="A0A2N6CX80"/>
<dbReference type="RefSeq" id="WP_273438645.1">
    <property type="nucleotide sequence ID" value="NZ_PKUN01000009.1"/>
</dbReference>
<feature type="domain" description="CAAX prenyl protease 2/Lysostaphin resistance protein A-like" evidence="2">
    <location>
        <begin position="121"/>
        <end position="239"/>
    </location>
</feature>
<keyword evidence="3" id="KW-0645">Protease</keyword>